<dbReference type="Proteomes" id="UP000244928">
    <property type="component" value="Chromosome"/>
</dbReference>
<dbReference type="PANTHER" id="PTHR43767">
    <property type="entry name" value="LONG-CHAIN-FATTY-ACID--COA LIGASE"/>
    <property type="match status" value="1"/>
</dbReference>
<dbReference type="Pfam" id="PF00501">
    <property type="entry name" value="AMP-binding"/>
    <property type="match status" value="1"/>
</dbReference>
<dbReference type="SUPFAM" id="SSF56801">
    <property type="entry name" value="Acetyl-CoA synthetase-like"/>
    <property type="match status" value="1"/>
</dbReference>
<dbReference type="InterPro" id="IPR025110">
    <property type="entry name" value="AMP-bd_C"/>
</dbReference>
<evidence type="ECO:0000313" key="3">
    <source>
        <dbReference type="EMBL" id="AWH91363.1"/>
    </source>
</evidence>
<dbReference type="KEGG" id="dlu:A6035_03340"/>
<dbReference type="PANTHER" id="PTHR43767:SF1">
    <property type="entry name" value="NONRIBOSOMAL PEPTIDE SYNTHASE PES1 (EUROFUNG)-RELATED"/>
    <property type="match status" value="1"/>
</dbReference>
<dbReference type="InterPro" id="IPR045851">
    <property type="entry name" value="AMP-bd_C_sf"/>
</dbReference>
<sequence length="550" mass="59317">MTDAVADQSTDPLAGTNPDMNEAAVFEAVVDKIPDNLLLTMDGVDYTYRQIDELANRMGHLLKAHGAEPLSHVALYMKNSAEHMAAIVASMKIRVAGINVNYRYTPAELVYLFNDSQSVAVMVDAEFAETMAAAVPQLTSTRTVLAVGGAPQVLADACAAAGLTMVDVDAELPEQSAERGFEPARGDDHWIVYTGGTTGFPKGVQWKMSDYYYACLSGGNPYGDKRHSPQEVADNVSPEGGFRIVISAPLMHGAGLFTLLTFVNMGGHLVLFRDFDAEVIVDATAEYKAQMLMFVGDGMAVPITDALLEARKSKDFSSMFMVASGGGIWSKTSRDRLHEEFPNVIIRDNFGASETGNDGELNLNEDGEMILAPSPRLGLIDESNKPIAPGSDVIGYIVRRGHVPLGYWNDPEKTAKTFPVVDGQRVAVLGDMGQIREDGSIVFLGRGSGCINTGGEKVFPEEVEQALKAHPAVHDALVAGAPDPRFGQKVAAVVSFREGKSAEPEELSAFLRESLANYKVPKVIVDVPEIRRSPAGKADYKWAKEQISTK</sequence>
<dbReference type="OrthoDB" id="3443462at2"/>
<evidence type="ECO:0000313" key="4">
    <source>
        <dbReference type="Proteomes" id="UP000244928"/>
    </source>
</evidence>
<dbReference type="InterPro" id="IPR000873">
    <property type="entry name" value="AMP-dep_synth/lig_dom"/>
</dbReference>
<dbReference type="Gene3D" id="3.30.300.30">
    <property type="match status" value="1"/>
</dbReference>
<dbReference type="AlphaFoldDB" id="A0A2S1R509"/>
<dbReference type="Pfam" id="PF13193">
    <property type="entry name" value="AMP-binding_C"/>
    <property type="match status" value="1"/>
</dbReference>
<gene>
    <name evidence="3" type="ORF">A6035_03340</name>
</gene>
<feature type="domain" description="AMP-binding enzyme C-terminal" evidence="2">
    <location>
        <begin position="462"/>
        <end position="537"/>
    </location>
</feature>
<keyword evidence="4" id="KW-1185">Reference proteome</keyword>
<dbReference type="RefSeq" id="WP_108846622.1">
    <property type="nucleotide sequence ID" value="NZ_CP015449.1"/>
</dbReference>
<dbReference type="NCBIfam" id="NF005863">
    <property type="entry name" value="PRK07798.1"/>
    <property type="match status" value="1"/>
</dbReference>
<evidence type="ECO:0000259" key="2">
    <source>
        <dbReference type="Pfam" id="PF13193"/>
    </source>
</evidence>
<accession>A0A2S1R509</accession>
<dbReference type="PROSITE" id="PS00455">
    <property type="entry name" value="AMP_BINDING"/>
    <property type="match status" value="1"/>
</dbReference>
<evidence type="ECO:0000259" key="1">
    <source>
        <dbReference type="Pfam" id="PF00501"/>
    </source>
</evidence>
<dbReference type="InterPro" id="IPR020845">
    <property type="entry name" value="AMP-binding_CS"/>
</dbReference>
<protein>
    <submittedName>
        <fullName evidence="3">Acyl-CoA synthetase</fullName>
    </submittedName>
</protein>
<dbReference type="InterPro" id="IPR042099">
    <property type="entry name" value="ANL_N_sf"/>
</dbReference>
<dbReference type="Gene3D" id="3.40.50.12780">
    <property type="entry name" value="N-terminal domain of ligase-like"/>
    <property type="match status" value="1"/>
</dbReference>
<dbReference type="InterPro" id="IPR050237">
    <property type="entry name" value="ATP-dep_AMP-bd_enzyme"/>
</dbReference>
<proteinExistence type="predicted"/>
<dbReference type="EMBL" id="CP015449">
    <property type="protein sequence ID" value="AWH91363.1"/>
    <property type="molecule type" value="Genomic_DNA"/>
</dbReference>
<dbReference type="GO" id="GO:0016878">
    <property type="term" value="F:acid-thiol ligase activity"/>
    <property type="evidence" value="ECO:0007669"/>
    <property type="project" value="UniProtKB-ARBA"/>
</dbReference>
<reference evidence="3 4" key="1">
    <citation type="submission" date="2016-04" db="EMBL/GenBank/DDBJ databases">
        <title>Complete genome sequence of Dietzia lutea YIM 80766T, a strain isolated from desert soil in Egypt.</title>
        <authorList>
            <person name="Zhao J."/>
            <person name="Hu B."/>
            <person name="Geng S."/>
            <person name="Nie Y."/>
            <person name="Tang Y."/>
        </authorList>
    </citation>
    <scope>NUCLEOTIDE SEQUENCE [LARGE SCALE GENOMIC DNA]</scope>
    <source>
        <strain evidence="3 4">YIM 80766</strain>
    </source>
</reference>
<organism evidence="3 4">
    <name type="scientific">Dietzia lutea</name>
    <dbReference type="NCBI Taxonomy" id="546160"/>
    <lineage>
        <taxon>Bacteria</taxon>
        <taxon>Bacillati</taxon>
        <taxon>Actinomycetota</taxon>
        <taxon>Actinomycetes</taxon>
        <taxon>Mycobacteriales</taxon>
        <taxon>Dietziaceae</taxon>
        <taxon>Dietzia</taxon>
    </lineage>
</organism>
<name>A0A2S1R509_9ACTN</name>
<feature type="domain" description="AMP-dependent synthetase/ligase" evidence="1">
    <location>
        <begin position="26"/>
        <end position="408"/>
    </location>
</feature>